<dbReference type="InterPro" id="IPR004329">
    <property type="entry name" value="CcmE"/>
</dbReference>
<evidence type="ECO:0000256" key="1">
    <source>
        <dbReference type="ARBA" id="ARBA00004370"/>
    </source>
</evidence>
<dbReference type="GO" id="GO:0017004">
    <property type="term" value="P:cytochrome complex assembly"/>
    <property type="evidence" value="ECO:0007669"/>
    <property type="project" value="InterPro"/>
</dbReference>
<sequence>MADKKFSLIALVSFTALAIIVLYHNISPYLTPSDLIAQGKAENVQVVGKIVSVNGNTFQLSDGKNTITAVYNGTVQRYDAEVVVVGNWDGKVLHATKVLQKCHTEYKGG</sequence>
<reference evidence="3 4" key="1">
    <citation type="submission" date="2013-07" db="EMBL/GenBank/DDBJ databases">
        <title>Genome of Archaeoglobus fulgidus.</title>
        <authorList>
            <person name="Fiebig A."/>
            <person name="Birkeland N.-K."/>
        </authorList>
    </citation>
    <scope>NUCLEOTIDE SEQUENCE [LARGE SCALE GENOMIC DNA]</scope>
    <source>
        <strain evidence="3 4">DSM 8774</strain>
    </source>
</reference>
<dbReference type="GeneID" id="24795939"/>
<accession>A0A075WIX3</accession>
<dbReference type="GO" id="GO:0020037">
    <property type="term" value="F:heme binding"/>
    <property type="evidence" value="ECO:0007669"/>
    <property type="project" value="InterPro"/>
</dbReference>
<dbReference type="GO" id="GO:0017003">
    <property type="term" value="P:protein-heme linkage"/>
    <property type="evidence" value="ECO:0007669"/>
    <property type="project" value="InterPro"/>
</dbReference>
<evidence type="ECO:0000313" key="3">
    <source>
        <dbReference type="EMBL" id="AIG99179.1"/>
    </source>
</evidence>
<dbReference type="SUPFAM" id="SSF82093">
    <property type="entry name" value="Heme chaperone CcmE"/>
    <property type="match status" value="1"/>
</dbReference>
<dbReference type="Gene3D" id="2.40.50.140">
    <property type="entry name" value="Nucleic acid-binding proteins"/>
    <property type="match status" value="1"/>
</dbReference>
<dbReference type="InterPro" id="IPR036127">
    <property type="entry name" value="CcmE-like_sf"/>
</dbReference>
<proteinExistence type="predicted"/>
<gene>
    <name evidence="3" type="ORF">AFULGI_00024630</name>
</gene>
<dbReference type="AlphaFoldDB" id="A0A075WIX3"/>
<dbReference type="InterPro" id="IPR012340">
    <property type="entry name" value="NA-bd_OB-fold"/>
</dbReference>
<name>A0A075WIX3_ARCFL</name>
<dbReference type="GO" id="GO:0005886">
    <property type="term" value="C:plasma membrane"/>
    <property type="evidence" value="ECO:0007669"/>
    <property type="project" value="InterPro"/>
</dbReference>
<dbReference type="RefSeq" id="WP_048064543.1">
    <property type="nucleotide sequence ID" value="NZ_CP006577.1"/>
</dbReference>
<dbReference type="KEGG" id="afg:AFULGI_00024630"/>
<keyword evidence="2" id="KW-0472">Membrane</keyword>
<organism evidence="3 4">
    <name type="scientific">Archaeoglobus fulgidus DSM 8774</name>
    <dbReference type="NCBI Taxonomy" id="1344584"/>
    <lineage>
        <taxon>Archaea</taxon>
        <taxon>Methanobacteriati</taxon>
        <taxon>Methanobacteriota</taxon>
        <taxon>Archaeoglobi</taxon>
        <taxon>Archaeoglobales</taxon>
        <taxon>Archaeoglobaceae</taxon>
        <taxon>Archaeoglobus</taxon>
    </lineage>
</organism>
<evidence type="ECO:0000256" key="2">
    <source>
        <dbReference type="ARBA" id="ARBA00023136"/>
    </source>
</evidence>
<dbReference type="Pfam" id="PF03100">
    <property type="entry name" value="CcmE"/>
    <property type="match status" value="1"/>
</dbReference>
<dbReference type="EMBL" id="CP006577">
    <property type="protein sequence ID" value="AIG99179.1"/>
    <property type="molecule type" value="Genomic_DNA"/>
</dbReference>
<dbReference type="HOGENOM" id="CLU_2177749_0_0_2"/>
<dbReference type="Proteomes" id="UP000028501">
    <property type="component" value="Chromosome"/>
</dbReference>
<evidence type="ECO:0000313" key="4">
    <source>
        <dbReference type="Proteomes" id="UP000028501"/>
    </source>
</evidence>
<protein>
    <submittedName>
        <fullName evidence="3">Cytochrome c-type biogenesis protein CcmE</fullName>
    </submittedName>
</protein>
<comment type="subcellular location">
    <subcellularLocation>
        <location evidence="1">Membrane</location>
    </subcellularLocation>
</comment>